<dbReference type="Pfam" id="PF20455">
    <property type="entry name" value="DUF6708"/>
    <property type="match status" value="1"/>
</dbReference>
<accession>A0A4P7CVC0</accession>
<feature type="transmembrane region" description="Helical" evidence="1">
    <location>
        <begin position="59"/>
        <end position="82"/>
    </location>
</feature>
<gene>
    <name evidence="3" type="ORF">E1956_23670</name>
</gene>
<sequence>MFEGFTRYQLNRPLTDEEKAARLPTGEPCSATPKDGFTAFSISESCLEISDARFRDKGYGLLAFLLPGMASLAGILLILWMMTHMPPIYAERGETGIVYGGLSFCLVIFMGLFGVGVWAMMRDCFGYTRYPIRLSRQNQMIYAFRHNGPGGLVSVPWDKAFFYVERRAKAGAARTASRLVRCLVLSDSGQVIDTFSLGKRVVLAFEEDSEVGQQVMGEFYSFFEYYRRFMADGASAVPPITQFLPTKISLRNSLKMQFEDVSDIVNSPNPALWLLFALTAIPSVIQGCLNYLAQLTCREPVWPEDVERACNAAPRTTKRLAT</sequence>
<dbReference type="AlphaFoldDB" id="A0A4P7CVC0"/>
<feature type="domain" description="DUF6708" evidence="2">
    <location>
        <begin position="117"/>
        <end position="314"/>
    </location>
</feature>
<keyword evidence="1" id="KW-0472">Membrane</keyword>
<evidence type="ECO:0000313" key="4">
    <source>
        <dbReference type="Proteomes" id="UP000295727"/>
    </source>
</evidence>
<keyword evidence="1" id="KW-0812">Transmembrane</keyword>
<name>A0A4P7CVC0_9BURK</name>
<evidence type="ECO:0000259" key="2">
    <source>
        <dbReference type="Pfam" id="PF20455"/>
    </source>
</evidence>
<evidence type="ECO:0000313" key="3">
    <source>
        <dbReference type="EMBL" id="QBR00091.1"/>
    </source>
</evidence>
<dbReference type="RefSeq" id="WP_134753424.1">
    <property type="nucleotide sequence ID" value="NZ_CP038149.1"/>
</dbReference>
<dbReference type="KEGG" id="ppai:E1956_23670"/>
<feature type="transmembrane region" description="Helical" evidence="1">
    <location>
        <begin position="97"/>
        <end position="120"/>
    </location>
</feature>
<organism evidence="3 4">
    <name type="scientific">Paraburkholderia pallida</name>
    <dbReference type="NCBI Taxonomy" id="2547399"/>
    <lineage>
        <taxon>Bacteria</taxon>
        <taxon>Pseudomonadati</taxon>
        <taxon>Pseudomonadota</taxon>
        <taxon>Betaproteobacteria</taxon>
        <taxon>Burkholderiales</taxon>
        <taxon>Burkholderiaceae</taxon>
        <taxon>Paraburkholderia</taxon>
    </lineage>
</organism>
<dbReference type="Proteomes" id="UP000295727">
    <property type="component" value="Chromosome 2"/>
</dbReference>
<dbReference type="OrthoDB" id="8915060at2"/>
<proteinExistence type="predicted"/>
<dbReference type="EMBL" id="CP038149">
    <property type="protein sequence ID" value="QBR00091.1"/>
    <property type="molecule type" value="Genomic_DNA"/>
</dbReference>
<reference evidence="3 4" key="1">
    <citation type="submission" date="2019-03" db="EMBL/GenBank/DDBJ databases">
        <title>Paraburkholderia sp. 7MH5, isolated from subtropical forest soil.</title>
        <authorList>
            <person name="Gao Z.-H."/>
            <person name="Qiu L.-H."/>
        </authorList>
    </citation>
    <scope>NUCLEOTIDE SEQUENCE [LARGE SCALE GENOMIC DNA]</scope>
    <source>
        <strain evidence="3 4">7MH5</strain>
    </source>
</reference>
<dbReference type="InterPro" id="IPR046554">
    <property type="entry name" value="DUF6708"/>
</dbReference>
<keyword evidence="4" id="KW-1185">Reference proteome</keyword>
<protein>
    <recommendedName>
        <fullName evidence="2">DUF6708 domain-containing protein</fullName>
    </recommendedName>
</protein>
<evidence type="ECO:0000256" key="1">
    <source>
        <dbReference type="SAM" id="Phobius"/>
    </source>
</evidence>
<keyword evidence="1" id="KW-1133">Transmembrane helix</keyword>